<dbReference type="AlphaFoldDB" id="A0A7R9JJ07"/>
<accession>A0A7R9JJ07</accession>
<organism evidence="1">
    <name type="scientific">Timema californicum</name>
    <name type="common">California timema</name>
    <name type="synonym">Walking stick</name>
    <dbReference type="NCBI Taxonomy" id="61474"/>
    <lineage>
        <taxon>Eukaryota</taxon>
        <taxon>Metazoa</taxon>
        <taxon>Ecdysozoa</taxon>
        <taxon>Arthropoda</taxon>
        <taxon>Hexapoda</taxon>
        <taxon>Insecta</taxon>
        <taxon>Pterygota</taxon>
        <taxon>Neoptera</taxon>
        <taxon>Polyneoptera</taxon>
        <taxon>Phasmatodea</taxon>
        <taxon>Timematodea</taxon>
        <taxon>Timematoidea</taxon>
        <taxon>Timematidae</taxon>
        <taxon>Timema</taxon>
    </lineage>
</organism>
<reference evidence="1" key="1">
    <citation type="submission" date="2020-11" db="EMBL/GenBank/DDBJ databases">
        <authorList>
            <person name="Tran Van P."/>
        </authorList>
    </citation>
    <scope>NUCLEOTIDE SEQUENCE</scope>
</reference>
<sequence>MKKAGSAHAMVRNYYVWEVRRAKEASWSGFVSSTRNQNPWSLAYKFAMNAAARAVLRFIVPDDDPAKGTEKHRALSAEIYAGVDVPLFNREELHDAVNTRIELEAKTESTMETVIAWRAEAQLTFLREKTKMTLLKGKHSAMRHPMVRMGGAPIGYVRVNRMVAGVAKAAFGRLIQVSRTSWGLDLSTLRRMYKALVEQLLTYGCVVWQDRVEVKSSRIIFLKGQRGFVVRPIRWGKGTATRQVRWDGSTKGRETYWYLPSVQERMESDWVITNQYATQLFTGHGNFSAKLHGFGLKENPDCEACGAHEDAEHVLLTCEWFEKEERIFKLEVGEPFSTTTMVRDARSCACFLRYATAVGKTERRYREEDEEENDRLTVIITPPPTPCQVNEVSPTTND</sequence>
<name>A0A7R9JJ07_TIMCA</name>
<evidence type="ECO:0000313" key="1">
    <source>
        <dbReference type="EMBL" id="CAD7580160.1"/>
    </source>
</evidence>
<protein>
    <submittedName>
        <fullName evidence="1">(California timema) hypothetical protein</fullName>
    </submittedName>
</protein>
<proteinExistence type="predicted"/>
<dbReference type="EMBL" id="OE197176">
    <property type="protein sequence ID" value="CAD7580160.1"/>
    <property type="molecule type" value="Genomic_DNA"/>
</dbReference>
<gene>
    <name evidence="1" type="ORF">TCMB3V08_LOCUS12693</name>
</gene>